<dbReference type="Proteomes" id="UP000553963">
    <property type="component" value="Unassembled WGS sequence"/>
</dbReference>
<dbReference type="InterPro" id="IPR001910">
    <property type="entry name" value="Inosine/uridine_hydrolase_dom"/>
</dbReference>
<dbReference type="GO" id="GO:0008477">
    <property type="term" value="F:purine nucleosidase activity"/>
    <property type="evidence" value="ECO:0007669"/>
    <property type="project" value="UniProtKB-EC"/>
</dbReference>
<evidence type="ECO:0000313" key="5">
    <source>
        <dbReference type="Proteomes" id="UP000553963"/>
    </source>
</evidence>
<evidence type="ECO:0000313" key="4">
    <source>
        <dbReference type="EMBL" id="MBB3931441.1"/>
    </source>
</evidence>
<dbReference type="Gene3D" id="3.90.245.10">
    <property type="entry name" value="Ribonucleoside hydrolase-like"/>
    <property type="match status" value="1"/>
</dbReference>
<comment type="caution">
    <text evidence="4">The sequence shown here is derived from an EMBL/GenBank/DDBJ whole genome shotgun (WGS) entry which is preliminary data.</text>
</comment>
<evidence type="ECO:0000256" key="2">
    <source>
        <dbReference type="ARBA" id="ARBA00023295"/>
    </source>
</evidence>
<dbReference type="Pfam" id="PF01156">
    <property type="entry name" value="IU_nuc_hydro"/>
    <property type="match status" value="1"/>
</dbReference>
<gene>
    <name evidence="4" type="ORF">GGR25_002491</name>
</gene>
<name>A0A840ARG9_9HYPH</name>
<dbReference type="EC" id="3.2.2.1" evidence="4"/>
<dbReference type="EMBL" id="JACIDS010000003">
    <property type="protein sequence ID" value="MBB3931441.1"/>
    <property type="molecule type" value="Genomic_DNA"/>
</dbReference>
<dbReference type="GO" id="GO:0005829">
    <property type="term" value="C:cytosol"/>
    <property type="evidence" value="ECO:0007669"/>
    <property type="project" value="TreeGrafter"/>
</dbReference>
<keyword evidence="2 4" id="KW-0326">Glycosidase</keyword>
<reference evidence="4 5" key="1">
    <citation type="submission" date="2020-08" db="EMBL/GenBank/DDBJ databases">
        <title>Genomic Encyclopedia of Type Strains, Phase IV (KMG-IV): sequencing the most valuable type-strain genomes for metagenomic binning, comparative biology and taxonomic classification.</title>
        <authorList>
            <person name="Goeker M."/>
        </authorList>
    </citation>
    <scope>NUCLEOTIDE SEQUENCE [LARGE SCALE GENOMIC DNA]</scope>
    <source>
        <strain evidence="4 5">DSM 25966</strain>
    </source>
</reference>
<dbReference type="SUPFAM" id="SSF53590">
    <property type="entry name" value="Nucleoside hydrolase"/>
    <property type="match status" value="1"/>
</dbReference>
<evidence type="ECO:0000256" key="1">
    <source>
        <dbReference type="ARBA" id="ARBA00022801"/>
    </source>
</evidence>
<dbReference type="RefSeq" id="WP_183399078.1">
    <property type="nucleotide sequence ID" value="NZ_JACIDS010000003.1"/>
</dbReference>
<sequence>MTEKRRIILDVDTGVDDAMAILYAINRPGLTLEACTTVFGNTEIENATRNTLQILELGGRADIPVAAGAARSLLHPFIKTAGHVHGDNGLGEITLPPPRSKPLEEHASDLIIRLARENPGEITLVPVGPLTNVALAIAKDRAIAGLLREIVVMGSTVFHPGIGGTPRPMVDANFLNDPEAAHIVINSGARITLVGMDVTMRTMLTADRIAQITAEGGPAGRKLMEITKFYLDFYNESAGYEIGAGMHDPLAVAIAEDPSLVTKTPMLATVELNGEWTRGQFIADRRRQAEGRENVDVCTDVQVDRFIDRFVETIKTVGL</sequence>
<dbReference type="CDD" id="cd02650">
    <property type="entry name" value="nuc_hydro_CaPnhB"/>
    <property type="match status" value="1"/>
</dbReference>
<protein>
    <submittedName>
        <fullName evidence="4">Purine nucleosidase</fullName>
        <ecNumber evidence="4">3.2.2.1</ecNumber>
    </submittedName>
</protein>
<dbReference type="InterPro" id="IPR036452">
    <property type="entry name" value="Ribo_hydro-like"/>
</dbReference>
<dbReference type="PANTHER" id="PTHR12304:SF4">
    <property type="entry name" value="URIDINE NUCLEOSIDASE"/>
    <property type="match status" value="1"/>
</dbReference>
<dbReference type="GO" id="GO:0006152">
    <property type="term" value="P:purine nucleoside catabolic process"/>
    <property type="evidence" value="ECO:0007669"/>
    <property type="project" value="TreeGrafter"/>
</dbReference>
<dbReference type="InterPro" id="IPR023186">
    <property type="entry name" value="IUNH"/>
</dbReference>
<accession>A0A840ARG9</accession>
<keyword evidence="5" id="KW-1185">Reference proteome</keyword>
<dbReference type="AlphaFoldDB" id="A0A840ARG9"/>
<evidence type="ECO:0000259" key="3">
    <source>
        <dbReference type="Pfam" id="PF01156"/>
    </source>
</evidence>
<feature type="domain" description="Inosine/uridine-preferring nucleoside hydrolase" evidence="3">
    <location>
        <begin position="7"/>
        <end position="307"/>
    </location>
</feature>
<keyword evidence="1 4" id="KW-0378">Hydrolase</keyword>
<organism evidence="4 5">
    <name type="scientific">Kaistia hirudinis</name>
    <dbReference type="NCBI Taxonomy" id="1293440"/>
    <lineage>
        <taxon>Bacteria</taxon>
        <taxon>Pseudomonadati</taxon>
        <taxon>Pseudomonadota</taxon>
        <taxon>Alphaproteobacteria</taxon>
        <taxon>Hyphomicrobiales</taxon>
        <taxon>Kaistiaceae</taxon>
        <taxon>Kaistia</taxon>
    </lineage>
</organism>
<dbReference type="PANTHER" id="PTHR12304">
    <property type="entry name" value="INOSINE-URIDINE PREFERRING NUCLEOSIDE HYDROLASE"/>
    <property type="match status" value="1"/>
</dbReference>
<proteinExistence type="predicted"/>